<dbReference type="EMBL" id="FNIE01000008">
    <property type="protein sequence ID" value="SDO19375.1"/>
    <property type="molecule type" value="Genomic_DNA"/>
</dbReference>
<feature type="region of interest" description="Disordered" evidence="1">
    <location>
        <begin position="1"/>
        <end position="86"/>
    </location>
</feature>
<feature type="compositionally biased region" description="Low complexity" evidence="1">
    <location>
        <begin position="54"/>
        <end position="66"/>
    </location>
</feature>
<dbReference type="AlphaFoldDB" id="A0A1H0HJK3"/>
<dbReference type="InterPro" id="IPR045991">
    <property type="entry name" value="DUF5947"/>
</dbReference>
<reference evidence="2 3" key="1">
    <citation type="submission" date="2016-10" db="EMBL/GenBank/DDBJ databases">
        <authorList>
            <person name="de Groot N.N."/>
        </authorList>
    </citation>
    <scope>NUCLEOTIDE SEQUENCE [LARGE SCALE GENOMIC DNA]</scope>
    <source>
        <strain evidence="2 3">CGMCC 4.2022</strain>
    </source>
</reference>
<accession>A0A1H0HJK3</accession>
<evidence type="ECO:0000256" key="1">
    <source>
        <dbReference type="SAM" id="MobiDB-lite"/>
    </source>
</evidence>
<evidence type="ECO:0000313" key="2">
    <source>
        <dbReference type="EMBL" id="SDO19375.1"/>
    </source>
</evidence>
<evidence type="ECO:0000313" key="3">
    <source>
        <dbReference type="Proteomes" id="UP000199341"/>
    </source>
</evidence>
<proteinExistence type="predicted"/>
<dbReference type="Pfam" id="PF19372">
    <property type="entry name" value="DUF5947"/>
    <property type="match status" value="1"/>
</dbReference>
<gene>
    <name evidence="2" type="ORF">SAMN05216259_10884</name>
</gene>
<name>A0A1H0HJK3_9ACTN</name>
<dbReference type="Proteomes" id="UP000199341">
    <property type="component" value="Unassembled WGS sequence"/>
</dbReference>
<keyword evidence="3" id="KW-1185">Reference proteome</keyword>
<dbReference type="STRING" id="310781.SAMN05216259_10884"/>
<sequence>MTATPSPAGGPASGGVAARSSGSAGAGVPGGVSASAGGLASGGGGGPTTGGTGVSAALASHPAALPGRKQGAGGRPARGLRRFRGPRPPAAERCELCSVPLEEEHRHLVDVEQRVLACACLACAVLFDREGTGGGRFRTIPDRYLSDPGREVGAAGWQALGVPVGVAFFFRNSALDRMVALYPSPAGATESEIEPAAWQAAFGGTPLAATLAPDVEALVVRRDEEHTSCHLVPVDTAYELVGRLRLHWQGFDGGDRARAELDAFFAEVERKAMPVPQSAPAAPEGGGTP</sequence>
<organism evidence="2 3">
    <name type="scientific">Actinacidiphila guanduensis</name>
    <dbReference type="NCBI Taxonomy" id="310781"/>
    <lineage>
        <taxon>Bacteria</taxon>
        <taxon>Bacillati</taxon>
        <taxon>Actinomycetota</taxon>
        <taxon>Actinomycetes</taxon>
        <taxon>Kitasatosporales</taxon>
        <taxon>Streptomycetaceae</taxon>
        <taxon>Actinacidiphila</taxon>
    </lineage>
</organism>
<protein>
    <submittedName>
        <fullName evidence="2">Uncharacterized protein</fullName>
    </submittedName>
</protein>
<feature type="compositionally biased region" description="Gly residues" evidence="1">
    <location>
        <begin position="39"/>
        <end position="53"/>
    </location>
</feature>
<feature type="compositionally biased region" description="Low complexity" evidence="1">
    <location>
        <begin position="1"/>
        <end position="23"/>
    </location>
</feature>